<keyword evidence="3" id="KW-1185">Reference proteome</keyword>
<feature type="chain" id="PRO_5015133944" evidence="1">
    <location>
        <begin position="20"/>
        <end position="203"/>
    </location>
</feature>
<dbReference type="AlphaFoldDB" id="A0A2P6NTE1"/>
<dbReference type="EMBL" id="MDYQ01000022">
    <property type="protein sequence ID" value="PRP87211.1"/>
    <property type="molecule type" value="Genomic_DNA"/>
</dbReference>
<evidence type="ECO:0000256" key="1">
    <source>
        <dbReference type="SAM" id="SignalP"/>
    </source>
</evidence>
<protein>
    <submittedName>
        <fullName evidence="2">Uncharacterized protein</fullName>
    </submittedName>
</protein>
<evidence type="ECO:0000313" key="3">
    <source>
        <dbReference type="Proteomes" id="UP000241769"/>
    </source>
</evidence>
<comment type="caution">
    <text evidence="2">The sequence shown here is derived from an EMBL/GenBank/DDBJ whole genome shotgun (WGS) entry which is preliminary data.</text>
</comment>
<proteinExistence type="predicted"/>
<dbReference type="InParanoid" id="A0A2P6NTE1"/>
<keyword evidence="1" id="KW-0732">Signal</keyword>
<feature type="signal peptide" evidence="1">
    <location>
        <begin position="1"/>
        <end position="19"/>
    </location>
</feature>
<name>A0A2P6NTE1_9EUKA</name>
<sequence length="203" mass="22669">MRAVSILSIVFVACVFGQGYRPTVVPPSSFAAQIFQQSSIPDYGKRSGMLYHDGKGKIASKVEDDMGDFGSWKEEEYSLLQADGTSIVYSNGTNGCTYRAAEKNKINYDLFSWILNEKVYFIPAGGEDYQGYPCDLWKRPNTSGKPGAGKFIETVCVSQWDPTVPAFHEQSEWNIKTFFLAFKPTTSFDNAFQPPQGCRPSNF</sequence>
<evidence type="ECO:0000313" key="2">
    <source>
        <dbReference type="EMBL" id="PRP87211.1"/>
    </source>
</evidence>
<reference evidence="2 3" key="1">
    <citation type="journal article" date="2018" name="Genome Biol. Evol.">
        <title>Multiple Roots of Fruiting Body Formation in Amoebozoa.</title>
        <authorList>
            <person name="Hillmann F."/>
            <person name="Forbes G."/>
            <person name="Novohradska S."/>
            <person name="Ferling I."/>
            <person name="Riege K."/>
            <person name="Groth M."/>
            <person name="Westermann M."/>
            <person name="Marz M."/>
            <person name="Spaller T."/>
            <person name="Winckler T."/>
            <person name="Schaap P."/>
            <person name="Glockner G."/>
        </authorList>
    </citation>
    <scope>NUCLEOTIDE SEQUENCE [LARGE SCALE GENOMIC DNA]</scope>
    <source>
        <strain evidence="2 3">Jena</strain>
    </source>
</reference>
<dbReference type="Proteomes" id="UP000241769">
    <property type="component" value="Unassembled WGS sequence"/>
</dbReference>
<organism evidence="2 3">
    <name type="scientific">Planoprotostelium fungivorum</name>
    <dbReference type="NCBI Taxonomy" id="1890364"/>
    <lineage>
        <taxon>Eukaryota</taxon>
        <taxon>Amoebozoa</taxon>
        <taxon>Evosea</taxon>
        <taxon>Variosea</taxon>
        <taxon>Cavosteliida</taxon>
        <taxon>Cavosteliaceae</taxon>
        <taxon>Planoprotostelium</taxon>
    </lineage>
</organism>
<gene>
    <name evidence="2" type="ORF">PROFUN_01473</name>
</gene>
<accession>A0A2P6NTE1</accession>